<evidence type="ECO:0000256" key="1">
    <source>
        <dbReference type="SAM" id="MobiDB-lite"/>
    </source>
</evidence>
<dbReference type="Proteomes" id="UP001648503">
    <property type="component" value="Unassembled WGS sequence"/>
</dbReference>
<evidence type="ECO:0000313" key="2">
    <source>
        <dbReference type="EMBL" id="KAH6599265.1"/>
    </source>
</evidence>
<name>A0ABQ8FJC3_9FUNG</name>
<sequence length="271" mass="30296">MTSLTADISAIPEAIIKQLALTGNVQLLTSYCQLHNNPVPAWTESDKKLDRQATTFDIAMVMEGHRFELCNSPSKIDGRKRVALAAVMHFTNAGVPFFQDHQHLGYITLLNLLCQAIGFKSPTFRCLLSGTKGGFLAIAHIHQEFESQTPFPTKQLAKEDVSRLALETMIRQPEIQRLFHTKCPSAYFCITPRESWHLYTQDVAVSTVGSLELLDGLDRSDMSCSKRGSYLLSRPGKGDISIVPLKRRKMIHSEKETSLPNQNNAPIMSHD</sequence>
<proteinExistence type="predicted"/>
<reference evidence="2 3" key="1">
    <citation type="submission" date="2021-02" db="EMBL/GenBank/DDBJ databases">
        <title>Variation within the Batrachochytrium salamandrivorans European outbreak.</title>
        <authorList>
            <person name="Kelly M."/>
            <person name="Pasmans F."/>
            <person name="Shea T.P."/>
            <person name="Munoz J.F."/>
            <person name="Carranza S."/>
            <person name="Cuomo C.A."/>
            <person name="Martel A."/>
        </authorList>
    </citation>
    <scope>NUCLEOTIDE SEQUENCE [LARGE SCALE GENOMIC DNA]</scope>
    <source>
        <strain evidence="2 3">AMFP18/2</strain>
    </source>
</reference>
<feature type="region of interest" description="Disordered" evidence="1">
    <location>
        <begin position="251"/>
        <end position="271"/>
    </location>
</feature>
<dbReference type="SUPFAM" id="SSF54768">
    <property type="entry name" value="dsRNA-binding domain-like"/>
    <property type="match status" value="1"/>
</dbReference>
<comment type="caution">
    <text evidence="2">The sequence shown here is derived from an EMBL/GenBank/DDBJ whole genome shotgun (WGS) entry which is preliminary data.</text>
</comment>
<dbReference type="EMBL" id="JAFCIX010000073">
    <property type="protein sequence ID" value="KAH6599265.1"/>
    <property type="molecule type" value="Genomic_DNA"/>
</dbReference>
<accession>A0ABQ8FJC3</accession>
<evidence type="ECO:0008006" key="4">
    <source>
        <dbReference type="Google" id="ProtNLM"/>
    </source>
</evidence>
<evidence type="ECO:0000313" key="3">
    <source>
        <dbReference type="Proteomes" id="UP001648503"/>
    </source>
</evidence>
<organism evidence="2 3">
    <name type="scientific">Batrachochytrium salamandrivorans</name>
    <dbReference type="NCBI Taxonomy" id="1357716"/>
    <lineage>
        <taxon>Eukaryota</taxon>
        <taxon>Fungi</taxon>
        <taxon>Fungi incertae sedis</taxon>
        <taxon>Chytridiomycota</taxon>
        <taxon>Chytridiomycota incertae sedis</taxon>
        <taxon>Chytridiomycetes</taxon>
        <taxon>Rhizophydiales</taxon>
        <taxon>Rhizophydiales incertae sedis</taxon>
        <taxon>Batrachochytrium</taxon>
    </lineage>
</organism>
<dbReference type="Gene3D" id="3.30.160.20">
    <property type="match status" value="1"/>
</dbReference>
<keyword evidence="3" id="KW-1185">Reference proteome</keyword>
<feature type="compositionally biased region" description="Polar residues" evidence="1">
    <location>
        <begin position="258"/>
        <end position="271"/>
    </location>
</feature>
<gene>
    <name evidence="2" type="ORF">BASA50_003151</name>
</gene>
<protein>
    <recommendedName>
        <fullName evidence="4">ELMO domain-containing protein</fullName>
    </recommendedName>
</protein>